<accession>A0AA39A1Z5</accession>
<reference evidence="9 10" key="1">
    <citation type="journal article" date="2023" name="BMC Biotechnol.">
        <title>Vitis rotundifolia cv Carlos genome sequencing.</title>
        <authorList>
            <person name="Huff M."/>
            <person name="Hulse-Kemp A."/>
            <person name="Scheffler B."/>
            <person name="Youngblood R."/>
            <person name="Simpson S."/>
            <person name="Babiker E."/>
            <person name="Staton M."/>
        </authorList>
    </citation>
    <scope>NUCLEOTIDE SEQUENCE [LARGE SCALE GENOMIC DNA]</scope>
    <source>
        <tissue evidence="9">Leaf</tissue>
    </source>
</reference>
<feature type="region of interest" description="Disordered" evidence="5">
    <location>
        <begin position="292"/>
        <end position="324"/>
    </location>
</feature>
<dbReference type="InterPro" id="IPR056555">
    <property type="entry name" value="NFD4_C"/>
</dbReference>
<keyword evidence="3 6" id="KW-1133">Transmembrane helix</keyword>
<feature type="transmembrane region" description="Helical" evidence="6">
    <location>
        <begin position="164"/>
        <end position="186"/>
    </location>
</feature>
<dbReference type="PANTHER" id="PTHR21576">
    <property type="entry name" value="UNCHARACTERIZED NODULIN-LIKE PROTEIN"/>
    <property type="match status" value="1"/>
</dbReference>
<dbReference type="Gene3D" id="1.20.1250.20">
    <property type="entry name" value="MFS general substrate transporter like domains"/>
    <property type="match status" value="1"/>
</dbReference>
<feature type="transmembrane region" description="Helical" evidence="6">
    <location>
        <begin position="539"/>
        <end position="558"/>
    </location>
</feature>
<proteinExistence type="predicted"/>
<dbReference type="Pfam" id="PF23262">
    <property type="entry name" value="NFD4_C"/>
    <property type="match status" value="1"/>
</dbReference>
<dbReference type="PANTHER" id="PTHR21576:SF29">
    <property type="entry name" value="NODULIN-LIKE DOMAIN-CONTAINING PROTEIN"/>
    <property type="match status" value="1"/>
</dbReference>
<dbReference type="EMBL" id="JARBHA010000006">
    <property type="protein sequence ID" value="KAJ9699304.1"/>
    <property type="molecule type" value="Genomic_DNA"/>
</dbReference>
<protein>
    <recommendedName>
        <fullName evidence="11">Nodulin-like domain-containing protein</fullName>
    </recommendedName>
</protein>
<feature type="compositionally biased region" description="Basic and acidic residues" evidence="5">
    <location>
        <begin position="292"/>
        <end position="308"/>
    </location>
</feature>
<evidence type="ECO:0008006" key="11">
    <source>
        <dbReference type="Google" id="ProtNLM"/>
    </source>
</evidence>
<comment type="subcellular location">
    <subcellularLocation>
        <location evidence="1">Membrane</location>
        <topology evidence="1">Multi-pass membrane protein</topology>
    </subcellularLocation>
</comment>
<feature type="domain" description="NFD4 C-terminal" evidence="8">
    <location>
        <begin position="355"/>
        <end position="564"/>
    </location>
</feature>
<evidence type="ECO:0000256" key="6">
    <source>
        <dbReference type="SAM" id="Phobius"/>
    </source>
</evidence>
<dbReference type="InterPro" id="IPR010658">
    <property type="entry name" value="Nodulin-like"/>
</dbReference>
<dbReference type="SUPFAM" id="SSF103473">
    <property type="entry name" value="MFS general substrate transporter"/>
    <property type="match status" value="1"/>
</dbReference>
<sequence length="599" mass="65651">MATVAPTSCASGGGVEGYSRASRFAVHVIKGRWFSVCASFLVMIGPGATYLFGIYSQEIKSALGYDQTTLNLLGFFKDLGTNVGVPAGLVAEVTPTWFVLLLGSALNLWGYLMIWLAVTARIARPKVWHMCVYNFVGSNSQNFANTGALVTCVKNFPESRGIMIGLLKGFVGLGGAIMTQFYFAIYGDDSKALILMVGWFPAALCVIFVYTIRTMKVVRQPNEVKMFYQFLYVSIVLALFLMVMTIVQKQIVFPRAAYAGSVTVVCVLLFLPFVIAIREELTLWNLERQHDNSPTDVTVEKPQEEESKPVALPPVSSTQEEEKPNSSSFFANVFKKPPRGEDYTILQALLSVDMLTLFLATMCGLGSSLTAIDNLGQIGGALGYPTRTISSFVSLVSIWNYFGRVFSGFVSEILIAKWKVPRPLMLTLTLVLLCVGHLMIAFPAPGSIYVASVFIGFAYGAQLTLIFAIISELFGLKYYATLFNCGQLATPIGTYVLNVKVTGMFYDQEALKELAEKGMTRSSVKALSCIGVQCYKKSFIILAAGSLFGAVVSMILVIRTREFYRGDIYKKFREQADASQTEMAFSPSNKSAARLGSPQ</sequence>
<keyword evidence="2 6" id="KW-0812">Transmembrane</keyword>
<feature type="transmembrane region" description="Helical" evidence="6">
    <location>
        <begin position="384"/>
        <end position="402"/>
    </location>
</feature>
<evidence type="ECO:0000259" key="7">
    <source>
        <dbReference type="Pfam" id="PF06813"/>
    </source>
</evidence>
<evidence type="ECO:0000259" key="8">
    <source>
        <dbReference type="Pfam" id="PF23262"/>
    </source>
</evidence>
<feature type="transmembrane region" description="Helical" evidence="6">
    <location>
        <begin position="97"/>
        <end position="118"/>
    </location>
</feature>
<feature type="compositionally biased region" description="Polar residues" evidence="5">
    <location>
        <begin position="580"/>
        <end position="591"/>
    </location>
</feature>
<organism evidence="9 10">
    <name type="scientific">Vitis rotundifolia</name>
    <name type="common">Muscadine grape</name>
    <dbReference type="NCBI Taxonomy" id="103349"/>
    <lineage>
        <taxon>Eukaryota</taxon>
        <taxon>Viridiplantae</taxon>
        <taxon>Streptophyta</taxon>
        <taxon>Embryophyta</taxon>
        <taxon>Tracheophyta</taxon>
        <taxon>Spermatophyta</taxon>
        <taxon>Magnoliopsida</taxon>
        <taxon>eudicotyledons</taxon>
        <taxon>Gunneridae</taxon>
        <taxon>Pentapetalae</taxon>
        <taxon>rosids</taxon>
        <taxon>Vitales</taxon>
        <taxon>Vitaceae</taxon>
        <taxon>Viteae</taxon>
        <taxon>Vitis</taxon>
    </lineage>
</organism>
<name>A0AA39A1Z5_VITRO</name>
<evidence type="ECO:0000256" key="1">
    <source>
        <dbReference type="ARBA" id="ARBA00004141"/>
    </source>
</evidence>
<evidence type="ECO:0000256" key="2">
    <source>
        <dbReference type="ARBA" id="ARBA00022692"/>
    </source>
</evidence>
<evidence type="ECO:0000256" key="4">
    <source>
        <dbReference type="ARBA" id="ARBA00023136"/>
    </source>
</evidence>
<keyword evidence="4 6" id="KW-0472">Membrane</keyword>
<feature type="transmembrane region" description="Helical" evidence="6">
    <location>
        <begin position="230"/>
        <end position="251"/>
    </location>
</feature>
<dbReference type="GO" id="GO:0016020">
    <property type="term" value="C:membrane"/>
    <property type="evidence" value="ECO:0007669"/>
    <property type="project" value="UniProtKB-SubCell"/>
</dbReference>
<dbReference type="CDD" id="cd17354">
    <property type="entry name" value="MFS_Mch1p_like"/>
    <property type="match status" value="1"/>
</dbReference>
<comment type="caution">
    <text evidence="9">The sequence shown here is derived from an EMBL/GenBank/DDBJ whole genome shotgun (WGS) entry which is preliminary data.</text>
</comment>
<evidence type="ECO:0000256" key="5">
    <source>
        <dbReference type="SAM" id="MobiDB-lite"/>
    </source>
</evidence>
<keyword evidence="10" id="KW-1185">Reference proteome</keyword>
<dbReference type="Proteomes" id="UP001168098">
    <property type="component" value="Unassembled WGS sequence"/>
</dbReference>
<gene>
    <name evidence="9" type="ORF">PVL29_008081</name>
</gene>
<feature type="domain" description="Nodulin-like" evidence="7">
    <location>
        <begin position="32"/>
        <end position="277"/>
    </location>
</feature>
<dbReference type="FunFam" id="1.20.1250.20:FF:000446">
    <property type="entry name" value="Nodulin family protein"/>
    <property type="match status" value="1"/>
</dbReference>
<dbReference type="AlphaFoldDB" id="A0AA39A1Z5"/>
<feature type="transmembrane region" description="Helical" evidence="6">
    <location>
        <begin position="257"/>
        <end position="277"/>
    </location>
</feature>
<feature type="transmembrane region" description="Helical" evidence="6">
    <location>
        <begin position="345"/>
        <end position="372"/>
    </location>
</feature>
<evidence type="ECO:0000256" key="3">
    <source>
        <dbReference type="ARBA" id="ARBA00022989"/>
    </source>
</evidence>
<evidence type="ECO:0000313" key="10">
    <source>
        <dbReference type="Proteomes" id="UP001168098"/>
    </source>
</evidence>
<dbReference type="InterPro" id="IPR036259">
    <property type="entry name" value="MFS_trans_sf"/>
</dbReference>
<dbReference type="Pfam" id="PF06813">
    <property type="entry name" value="Nodulin-like"/>
    <property type="match status" value="1"/>
</dbReference>
<evidence type="ECO:0000313" key="9">
    <source>
        <dbReference type="EMBL" id="KAJ9699304.1"/>
    </source>
</evidence>
<feature type="transmembrane region" description="Helical" evidence="6">
    <location>
        <begin position="192"/>
        <end position="210"/>
    </location>
</feature>
<feature type="region of interest" description="Disordered" evidence="5">
    <location>
        <begin position="580"/>
        <end position="599"/>
    </location>
</feature>
<feature type="transmembrane region" description="Helical" evidence="6">
    <location>
        <begin position="33"/>
        <end position="55"/>
    </location>
</feature>
<feature type="transmembrane region" description="Helical" evidence="6">
    <location>
        <begin position="448"/>
        <end position="471"/>
    </location>
</feature>
<feature type="transmembrane region" description="Helical" evidence="6">
    <location>
        <begin position="423"/>
        <end position="442"/>
    </location>
</feature>